<dbReference type="Proteomes" id="UP001234202">
    <property type="component" value="Unassembled WGS sequence"/>
</dbReference>
<keyword evidence="2" id="KW-1185">Reference proteome</keyword>
<comment type="caution">
    <text evidence="1">The sequence shown here is derived from an EMBL/GenBank/DDBJ whole genome shotgun (WGS) entry which is preliminary data.</text>
</comment>
<gene>
    <name evidence="1" type="ORF">QFC24_006770</name>
</gene>
<dbReference type="EMBL" id="JASBWV010000038">
    <property type="protein sequence ID" value="KAJ9116255.1"/>
    <property type="molecule type" value="Genomic_DNA"/>
</dbReference>
<evidence type="ECO:0000313" key="1">
    <source>
        <dbReference type="EMBL" id="KAJ9116255.1"/>
    </source>
</evidence>
<organism evidence="1 2">
    <name type="scientific">Naganishia onofrii</name>
    <dbReference type="NCBI Taxonomy" id="1851511"/>
    <lineage>
        <taxon>Eukaryota</taxon>
        <taxon>Fungi</taxon>
        <taxon>Dikarya</taxon>
        <taxon>Basidiomycota</taxon>
        <taxon>Agaricomycotina</taxon>
        <taxon>Tremellomycetes</taxon>
        <taxon>Filobasidiales</taxon>
        <taxon>Filobasidiaceae</taxon>
        <taxon>Naganishia</taxon>
    </lineage>
</organism>
<accession>A0ACC2WY56</accession>
<reference evidence="1" key="1">
    <citation type="submission" date="2023-04" db="EMBL/GenBank/DDBJ databases">
        <title>Draft Genome sequencing of Naganishia species isolated from polar environments using Oxford Nanopore Technology.</title>
        <authorList>
            <person name="Leo P."/>
            <person name="Venkateswaran K."/>
        </authorList>
    </citation>
    <scope>NUCLEOTIDE SEQUENCE</scope>
    <source>
        <strain evidence="1">DBVPG 5303</strain>
    </source>
</reference>
<name>A0ACC2WY56_9TREE</name>
<evidence type="ECO:0000313" key="2">
    <source>
        <dbReference type="Proteomes" id="UP001234202"/>
    </source>
</evidence>
<sequence>MSNANDSSLKESTPSDYPGQGTLESPYLVSFLDGGDPENPRDWSSARKWLFTVASNFSLLCISVSATIYSSGIEQLSNVYGVSIEVATLGVSVYQLGFAFGPLVWGPLSELFGRRAIFLATFSIFTLFTLGTALANDIATMLVCRFFAGAFGSSILVISAAIIGDLFDASDRGPAMSFYLVAAFGGPIIGPLSGSFLAAATTYKWIFWLLTIFSGVSLVAGALVPETYSLVRLTRLAARLTKTTGYIHRSAQAPITDVPFATTMRVSLIRPFQMLFQEGIVAFFAVYSGFIYGLLYGFFGAFPWIYHRERGWSTGVASLPFIAVGLGMLGAVGANLYLNKSYITKTRALGSQLPPESRLVLCCAGGIALPVGLMIFAFTATPSVHWIGSTIAGALFGFGFVGIFLSMTVCIIFFQLPEFFKSK</sequence>
<protein>
    <submittedName>
        <fullName evidence="1">Uncharacterized protein</fullName>
    </submittedName>
</protein>
<proteinExistence type="predicted"/>